<reference evidence="2 3" key="1">
    <citation type="submission" date="2019-03" db="EMBL/GenBank/DDBJ databases">
        <title>First draft genome of Liparis tanakae, snailfish: a comprehensive survey of snailfish specific genes.</title>
        <authorList>
            <person name="Kim W."/>
            <person name="Song I."/>
            <person name="Jeong J.-H."/>
            <person name="Kim D."/>
            <person name="Kim S."/>
            <person name="Ryu S."/>
            <person name="Song J.Y."/>
            <person name="Lee S.K."/>
        </authorList>
    </citation>
    <scope>NUCLEOTIDE SEQUENCE [LARGE SCALE GENOMIC DNA]</scope>
    <source>
        <tissue evidence="2">Muscle</tissue>
    </source>
</reference>
<name>A0A4Z2FMA0_9TELE</name>
<dbReference type="EMBL" id="SRLO01001065">
    <property type="protein sequence ID" value="TNN42045.1"/>
    <property type="molecule type" value="Genomic_DNA"/>
</dbReference>
<accession>A0A4Z2FMA0</accession>
<comment type="caution">
    <text evidence="2">The sequence shown here is derived from an EMBL/GenBank/DDBJ whole genome shotgun (WGS) entry which is preliminary data.</text>
</comment>
<evidence type="ECO:0000256" key="1">
    <source>
        <dbReference type="SAM" id="MobiDB-lite"/>
    </source>
</evidence>
<dbReference type="AlphaFoldDB" id="A0A4Z2FMA0"/>
<feature type="region of interest" description="Disordered" evidence="1">
    <location>
        <begin position="29"/>
        <end position="52"/>
    </location>
</feature>
<sequence length="144" mass="15244">MLLLLGCVTSLSASHLWLCHLPHSPSTKSLPLSRPSIHPGTAPKTPPSHTGGILQEVSGGGRRRGVELEATATGPQGAATEWKFNPVQHVEALGVLFLPLRGGRMMATSIRFIDDVLGGYLPGSLLFLCNNPTHHTPDGPPVSF</sequence>
<evidence type="ECO:0000313" key="3">
    <source>
        <dbReference type="Proteomes" id="UP000314294"/>
    </source>
</evidence>
<organism evidence="2 3">
    <name type="scientific">Liparis tanakae</name>
    <name type="common">Tanaka's snailfish</name>
    <dbReference type="NCBI Taxonomy" id="230148"/>
    <lineage>
        <taxon>Eukaryota</taxon>
        <taxon>Metazoa</taxon>
        <taxon>Chordata</taxon>
        <taxon>Craniata</taxon>
        <taxon>Vertebrata</taxon>
        <taxon>Euteleostomi</taxon>
        <taxon>Actinopterygii</taxon>
        <taxon>Neopterygii</taxon>
        <taxon>Teleostei</taxon>
        <taxon>Neoteleostei</taxon>
        <taxon>Acanthomorphata</taxon>
        <taxon>Eupercaria</taxon>
        <taxon>Perciformes</taxon>
        <taxon>Cottioidei</taxon>
        <taxon>Cottales</taxon>
        <taxon>Liparidae</taxon>
        <taxon>Liparis</taxon>
    </lineage>
</organism>
<gene>
    <name evidence="2" type="ORF">EYF80_047792</name>
</gene>
<keyword evidence="3" id="KW-1185">Reference proteome</keyword>
<proteinExistence type="predicted"/>
<dbReference type="Proteomes" id="UP000314294">
    <property type="component" value="Unassembled WGS sequence"/>
</dbReference>
<evidence type="ECO:0000313" key="2">
    <source>
        <dbReference type="EMBL" id="TNN42045.1"/>
    </source>
</evidence>
<protein>
    <submittedName>
        <fullName evidence="2">Uncharacterized protein</fullName>
    </submittedName>
</protein>